<dbReference type="EMBL" id="GBRH01188838">
    <property type="protein sequence ID" value="JAE09058.1"/>
    <property type="molecule type" value="Transcribed_RNA"/>
</dbReference>
<organism evidence="1">
    <name type="scientific">Arundo donax</name>
    <name type="common">Giant reed</name>
    <name type="synonym">Donax arundinaceus</name>
    <dbReference type="NCBI Taxonomy" id="35708"/>
    <lineage>
        <taxon>Eukaryota</taxon>
        <taxon>Viridiplantae</taxon>
        <taxon>Streptophyta</taxon>
        <taxon>Embryophyta</taxon>
        <taxon>Tracheophyta</taxon>
        <taxon>Spermatophyta</taxon>
        <taxon>Magnoliopsida</taxon>
        <taxon>Liliopsida</taxon>
        <taxon>Poales</taxon>
        <taxon>Poaceae</taxon>
        <taxon>PACMAD clade</taxon>
        <taxon>Arundinoideae</taxon>
        <taxon>Arundineae</taxon>
        <taxon>Arundo</taxon>
    </lineage>
</organism>
<accession>A0A0A9FLA0</accession>
<reference evidence="1" key="2">
    <citation type="journal article" date="2015" name="Data Brief">
        <title>Shoot transcriptome of the giant reed, Arundo donax.</title>
        <authorList>
            <person name="Barrero R.A."/>
            <person name="Guerrero F.D."/>
            <person name="Moolhuijzen P."/>
            <person name="Goolsby J.A."/>
            <person name="Tidwell J."/>
            <person name="Bellgard S.E."/>
            <person name="Bellgard M.I."/>
        </authorList>
    </citation>
    <scope>NUCLEOTIDE SEQUENCE</scope>
    <source>
        <tissue evidence="1">Shoot tissue taken approximately 20 cm above the soil surface</tissue>
    </source>
</reference>
<proteinExistence type="predicted"/>
<sequence>MANQAGKSDQYKCKFNQLGHYGANGSVTH</sequence>
<dbReference type="AlphaFoldDB" id="A0A0A9FLA0"/>
<protein>
    <submittedName>
        <fullName evidence="1">Uncharacterized protein</fullName>
    </submittedName>
</protein>
<name>A0A0A9FLA0_ARUDO</name>
<reference evidence="1" key="1">
    <citation type="submission" date="2014-09" db="EMBL/GenBank/DDBJ databases">
        <authorList>
            <person name="Magalhaes I.L.F."/>
            <person name="Oliveira U."/>
            <person name="Santos F.R."/>
            <person name="Vidigal T.H.D.A."/>
            <person name="Brescovit A.D."/>
            <person name="Santos A.J."/>
        </authorList>
    </citation>
    <scope>NUCLEOTIDE SEQUENCE</scope>
    <source>
        <tissue evidence="1">Shoot tissue taken approximately 20 cm above the soil surface</tissue>
    </source>
</reference>
<evidence type="ECO:0000313" key="1">
    <source>
        <dbReference type="EMBL" id="JAE09058.1"/>
    </source>
</evidence>